<dbReference type="InterPro" id="IPR027378">
    <property type="entry name" value="Nucleotide_channel_N"/>
</dbReference>
<comment type="caution">
    <text evidence="7">The sequence shown here is derived from an EMBL/GenBank/DDBJ whole genome shotgun (WGS) entry which is preliminary data.</text>
</comment>
<comment type="subcellular location">
    <subcellularLocation>
        <location evidence="1">Membrane</location>
        <topology evidence="1">Multi-pass membrane protein</topology>
    </subcellularLocation>
</comment>
<dbReference type="SUPFAM" id="SSF103473">
    <property type="entry name" value="MFS general substrate transporter"/>
    <property type="match status" value="1"/>
</dbReference>
<protein>
    <recommendedName>
        <fullName evidence="6">Major facilitator superfamily (MFS) profile domain-containing protein</fullName>
    </recommendedName>
</protein>
<dbReference type="Proteomes" id="UP001549920">
    <property type="component" value="Unassembled WGS sequence"/>
</dbReference>
<feature type="transmembrane region" description="Helical" evidence="5">
    <location>
        <begin position="247"/>
        <end position="267"/>
    </location>
</feature>
<proteinExistence type="predicted"/>
<evidence type="ECO:0000256" key="5">
    <source>
        <dbReference type="SAM" id="Phobius"/>
    </source>
</evidence>
<dbReference type="Pfam" id="PF07690">
    <property type="entry name" value="MFS_1"/>
    <property type="match status" value="2"/>
</dbReference>
<dbReference type="CDD" id="cd17318">
    <property type="entry name" value="MFS_SLC17"/>
    <property type="match status" value="1"/>
</dbReference>
<gene>
    <name evidence="7" type="ORF">ABMA27_016888</name>
</gene>
<feature type="transmembrane region" description="Helical" evidence="5">
    <location>
        <begin position="378"/>
        <end position="396"/>
    </location>
</feature>
<name>A0ABR3I404_LOXSC</name>
<dbReference type="Gene3D" id="1.20.1250.20">
    <property type="entry name" value="MFS general substrate transporter like domains"/>
    <property type="match status" value="1"/>
</dbReference>
<feature type="transmembrane region" description="Helical" evidence="5">
    <location>
        <begin position="78"/>
        <end position="98"/>
    </location>
</feature>
<keyword evidence="3 5" id="KW-1133">Transmembrane helix</keyword>
<feature type="transmembrane region" description="Helical" evidence="5">
    <location>
        <begin position="288"/>
        <end position="305"/>
    </location>
</feature>
<dbReference type="InterPro" id="IPR020846">
    <property type="entry name" value="MFS_dom"/>
</dbReference>
<keyword evidence="8" id="KW-1185">Reference proteome</keyword>
<dbReference type="PANTHER" id="PTHR11662">
    <property type="entry name" value="SOLUTE CARRIER FAMILY 17"/>
    <property type="match status" value="1"/>
</dbReference>
<dbReference type="InterPro" id="IPR011701">
    <property type="entry name" value="MFS"/>
</dbReference>
<feature type="transmembrane region" description="Helical" evidence="5">
    <location>
        <begin position="197"/>
        <end position="219"/>
    </location>
</feature>
<evidence type="ECO:0000256" key="2">
    <source>
        <dbReference type="ARBA" id="ARBA00022692"/>
    </source>
</evidence>
<dbReference type="EMBL" id="JBEUOH010000009">
    <property type="protein sequence ID" value="KAL0883523.1"/>
    <property type="molecule type" value="Genomic_DNA"/>
</dbReference>
<feature type="transmembrane region" description="Helical" evidence="5">
    <location>
        <begin position="311"/>
        <end position="333"/>
    </location>
</feature>
<keyword evidence="4 5" id="KW-0472">Membrane</keyword>
<accession>A0ABR3I404</accession>
<keyword evidence="2 5" id="KW-0812">Transmembrane</keyword>
<evidence type="ECO:0000256" key="4">
    <source>
        <dbReference type="ARBA" id="ARBA00023136"/>
    </source>
</evidence>
<dbReference type="InterPro" id="IPR050382">
    <property type="entry name" value="MFS_Na/Anion_cotransporter"/>
</dbReference>
<reference evidence="7 8" key="1">
    <citation type="submission" date="2024-06" db="EMBL/GenBank/DDBJ databases">
        <title>A chromosome-level genome assembly of beet webworm, Loxostege sticticalis.</title>
        <authorList>
            <person name="Zhang Y."/>
        </authorList>
    </citation>
    <scope>NUCLEOTIDE SEQUENCE [LARGE SCALE GENOMIC DNA]</scope>
    <source>
        <strain evidence="7">AQ026</strain>
        <tissue evidence="7">Whole body</tissue>
    </source>
</reference>
<dbReference type="Gene3D" id="1.20.120.540">
    <property type="entry name" value="Voltage-gated potassium channels"/>
    <property type="match status" value="1"/>
</dbReference>
<dbReference type="InterPro" id="IPR036259">
    <property type="entry name" value="MFS_trans_sf"/>
</dbReference>
<feature type="transmembrane region" description="Helical" evidence="5">
    <location>
        <begin position="105"/>
        <end position="130"/>
    </location>
</feature>
<feature type="transmembrane region" description="Helical" evidence="5">
    <location>
        <begin position="37"/>
        <end position="58"/>
    </location>
</feature>
<evidence type="ECO:0000313" key="7">
    <source>
        <dbReference type="EMBL" id="KAL0883523.1"/>
    </source>
</evidence>
<dbReference type="PROSITE" id="PS50850">
    <property type="entry name" value="MFS"/>
    <property type="match status" value="1"/>
</dbReference>
<feature type="transmembrane region" description="Helical" evidence="5">
    <location>
        <begin position="345"/>
        <end position="366"/>
    </location>
</feature>
<evidence type="ECO:0000259" key="6">
    <source>
        <dbReference type="PROSITE" id="PS50850"/>
    </source>
</evidence>
<sequence length="424" mass="46269">MLNKLKNRLTRIILNVCCGASRVRTQTVLGVRHVQMVLLFTGLLLAYAMRVNMSMAIVAMTDSNSKNTFNWSTQTQSIILSSFFWGYIVLQIPAGEIANRIGGKVLLASAVGVNSVIVLIIPHCAFFGSWKLLCACRVLQGLTQGVIFPSVHHLLGKWVPVAEKSRLGTFVYAGSQLGTALQLMTSGFIADYWGWPMIFYSVGLLSAIWTGFYICFGSSSPRESLLISEEEKEYIEGSLHATDKNGILSALPYLSMYLLSFPFGILLDYSLKRTWLSLGAARKISNSVGFYGAAAALIALCYAPASVLVAATLLTVAVALNVGHITGFLLVHIDMAPNFAGTMMGITNFTANIVSIIAPLVAGAILKDDTDPNAWRMVFHLAAVVYILTNTIFVVYGTSERQKWNDPDEELLGKDTEKNNKLKS</sequence>
<evidence type="ECO:0000256" key="1">
    <source>
        <dbReference type="ARBA" id="ARBA00004141"/>
    </source>
</evidence>
<evidence type="ECO:0000313" key="8">
    <source>
        <dbReference type="Proteomes" id="UP001549920"/>
    </source>
</evidence>
<organism evidence="7 8">
    <name type="scientific">Loxostege sticticalis</name>
    <name type="common">Beet webworm moth</name>
    <dbReference type="NCBI Taxonomy" id="481309"/>
    <lineage>
        <taxon>Eukaryota</taxon>
        <taxon>Metazoa</taxon>
        <taxon>Ecdysozoa</taxon>
        <taxon>Arthropoda</taxon>
        <taxon>Hexapoda</taxon>
        <taxon>Insecta</taxon>
        <taxon>Pterygota</taxon>
        <taxon>Neoptera</taxon>
        <taxon>Endopterygota</taxon>
        <taxon>Lepidoptera</taxon>
        <taxon>Glossata</taxon>
        <taxon>Ditrysia</taxon>
        <taxon>Pyraloidea</taxon>
        <taxon>Crambidae</taxon>
        <taxon>Pyraustinae</taxon>
        <taxon>Loxostege</taxon>
    </lineage>
</organism>
<evidence type="ECO:0000256" key="3">
    <source>
        <dbReference type="ARBA" id="ARBA00022989"/>
    </source>
</evidence>
<feature type="domain" description="Major facilitator superfamily (MFS) profile" evidence="6">
    <location>
        <begin position="34"/>
        <end position="424"/>
    </location>
</feature>
<dbReference type="PANTHER" id="PTHR11662:SF280">
    <property type="entry name" value="FI21844P1-RELATED"/>
    <property type="match status" value="1"/>
</dbReference>